<dbReference type="Proteomes" id="UP000054721">
    <property type="component" value="Unassembled WGS sequence"/>
</dbReference>
<proteinExistence type="predicted"/>
<dbReference type="AlphaFoldDB" id="A0A0V1KK96"/>
<gene>
    <name evidence="1" type="ORF">T02_9042</name>
</gene>
<sequence>MSHGRIGNTDLAYGEKTDKRGKWKTHMVGTGLWQENSKTWKMRHTQCRACNMARNSEKCEKGEMYTVRPGLWQDI</sequence>
<keyword evidence="2" id="KW-1185">Reference proteome</keyword>
<evidence type="ECO:0000313" key="2">
    <source>
        <dbReference type="Proteomes" id="UP000054721"/>
    </source>
</evidence>
<reference evidence="1 2" key="1">
    <citation type="submission" date="2015-05" db="EMBL/GenBank/DDBJ databases">
        <title>Evolution of Trichinella species and genotypes.</title>
        <authorList>
            <person name="Korhonen P.K."/>
            <person name="Edoardo P."/>
            <person name="Giuseppe L.R."/>
            <person name="Gasser R.B."/>
        </authorList>
    </citation>
    <scope>NUCLEOTIDE SEQUENCE [LARGE SCALE GENOMIC DNA]</scope>
    <source>
        <strain evidence="1">ISS10</strain>
    </source>
</reference>
<name>A0A0V1KK96_9BILA</name>
<evidence type="ECO:0000313" key="1">
    <source>
        <dbReference type="EMBL" id="KRZ47569.1"/>
    </source>
</evidence>
<protein>
    <submittedName>
        <fullName evidence="1">Uncharacterized protein</fullName>
    </submittedName>
</protein>
<accession>A0A0V1KK96</accession>
<comment type="caution">
    <text evidence="1">The sequence shown here is derived from an EMBL/GenBank/DDBJ whole genome shotgun (WGS) entry which is preliminary data.</text>
</comment>
<organism evidence="1 2">
    <name type="scientific">Trichinella nativa</name>
    <dbReference type="NCBI Taxonomy" id="6335"/>
    <lineage>
        <taxon>Eukaryota</taxon>
        <taxon>Metazoa</taxon>
        <taxon>Ecdysozoa</taxon>
        <taxon>Nematoda</taxon>
        <taxon>Enoplea</taxon>
        <taxon>Dorylaimia</taxon>
        <taxon>Trichinellida</taxon>
        <taxon>Trichinellidae</taxon>
        <taxon>Trichinella</taxon>
    </lineage>
</organism>
<dbReference type="EMBL" id="JYDW01000682">
    <property type="protein sequence ID" value="KRZ47569.1"/>
    <property type="molecule type" value="Genomic_DNA"/>
</dbReference>